<dbReference type="RefSeq" id="WP_149282808.1">
    <property type="nucleotide sequence ID" value="NZ_CP038437.2"/>
</dbReference>
<protein>
    <submittedName>
        <fullName evidence="9">HlyD family efflux transporter periplasmic adaptor subunit</fullName>
    </submittedName>
</protein>
<feature type="transmembrane region" description="Helical" evidence="7">
    <location>
        <begin position="188"/>
        <end position="206"/>
    </location>
</feature>
<dbReference type="OrthoDB" id="9759690at2"/>
<proteinExistence type="inferred from homology"/>
<keyword evidence="5 7" id="KW-1133">Transmembrane helix</keyword>
<gene>
    <name evidence="9" type="ORF">E4T21_01245</name>
</gene>
<dbReference type="InterPro" id="IPR008915">
    <property type="entry name" value="Peptidase_M50"/>
</dbReference>
<dbReference type="GO" id="GO:0004222">
    <property type="term" value="F:metalloendopeptidase activity"/>
    <property type="evidence" value="ECO:0007669"/>
    <property type="project" value="InterPro"/>
</dbReference>
<dbReference type="GO" id="GO:0016020">
    <property type="term" value="C:membrane"/>
    <property type="evidence" value="ECO:0007669"/>
    <property type="project" value="InterPro"/>
</dbReference>
<dbReference type="KEGG" id="hbh:E4T21_01245"/>
<feature type="transmembrane region" description="Helical" evidence="7">
    <location>
        <begin position="226"/>
        <end position="245"/>
    </location>
</feature>
<feature type="transmembrane region" description="Helical" evidence="7">
    <location>
        <begin position="391"/>
        <end position="409"/>
    </location>
</feature>
<keyword evidence="10" id="KW-1185">Reference proteome</keyword>
<evidence type="ECO:0000256" key="2">
    <source>
        <dbReference type="ARBA" id="ARBA00004127"/>
    </source>
</evidence>
<dbReference type="PANTHER" id="PTHR13325">
    <property type="entry name" value="PROTEASE M50 MEMBRANE-BOUND TRANSCRIPTION FACTOR SITE 2 PROTEASE"/>
    <property type="match status" value="1"/>
</dbReference>
<evidence type="ECO:0000256" key="6">
    <source>
        <dbReference type="ARBA" id="ARBA00023136"/>
    </source>
</evidence>
<feature type="transmembrane region" description="Helical" evidence="7">
    <location>
        <begin position="285"/>
        <end position="304"/>
    </location>
</feature>
<evidence type="ECO:0000313" key="10">
    <source>
        <dbReference type="Proteomes" id="UP000324285"/>
    </source>
</evidence>
<sequence length="714" mass="80576">MAAQVALGDSGVDPRAQSPVAPLRDDLHLVEVERERSGEPAWSIEDPVTNRFYRIGWLEFECLLRWGQTPERICTQVAAQTALEPDVEQVLELVEFLDRHQLLRPDRERIGQYAAEAAKTTPWLNVWWWLHHYLFFRIPLLRPQHALQKLADTIPWLFTRGCVLVVLLLSLCGVLLVLQRWDLFTHSVVELFSFSGLVSFACALVIAKSLHELGHALVATRQGVRVAHMGVAFIVLWPMLYTDTGESWKLKGAHQRLAISSAGILTELAIAGLATLGWVLTEPGALNSGLLYLATTSWMLSLALNASPFMRFDGYFILTDLLDFPNLHERAGAQARTWLRRRLLGLDQPWPEPFLPRQRLALVGFAFATWLYRLVLFLGIALVVYALFFKVLGIVLFIVEIAWFIVMPITRELSHWWSHRSEVPRRHRRVWWWLLLILVGVLSIPWQTSVSGPGVLRSQHAITVYAPFPALLEARRADGDVDSGSTVVTLSNPDVGLDLQAQQAQLANLDAVLAGLLANPQGLQQDSAARAQRLLNLSNIEATQREITRMSLNSPFAGRWQQVNPELEAGQWVSPRDPLGVLIDPEHWMVDAYVNQDEVHRLTRGSRVSFFVEGRMAPLEGELVDIAPTRTQYLEYPVLAEQHGGSLTIQQDAGRDTGRLHLERPLFMVRARLDAPWPEAREARGSLHIDAERESLVMQFVNWVAAIAIRESGF</sequence>
<dbReference type="GO" id="GO:0031293">
    <property type="term" value="P:membrane protein intracellular domain proteolysis"/>
    <property type="evidence" value="ECO:0007669"/>
    <property type="project" value="TreeGrafter"/>
</dbReference>
<keyword evidence="4 7" id="KW-0812">Transmembrane</keyword>
<feature type="transmembrane region" description="Helical" evidence="7">
    <location>
        <begin position="257"/>
        <end position="279"/>
    </location>
</feature>
<dbReference type="Pfam" id="PF02163">
    <property type="entry name" value="Peptidase_M50"/>
    <property type="match status" value="1"/>
</dbReference>
<comment type="similarity">
    <text evidence="3">Belongs to the peptidase M50B family.</text>
</comment>
<name>A0A5C1NB13_9GAMM</name>
<dbReference type="GO" id="GO:0012505">
    <property type="term" value="C:endomembrane system"/>
    <property type="evidence" value="ECO:0007669"/>
    <property type="project" value="UniProtKB-SubCell"/>
</dbReference>
<dbReference type="GO" id="GO:0005737">
    <property type="term" value="C:cytoplasm"/>
    <property type="evidence" value="ECO:0007669"/>
    <property type="project" value="TreeGrafter"/>
</dbReference>
<evidence type="ECO:0000256" key="3">
    <source>
        <dbReference type="ARBA" id="ARBA00007931"/>
    </source>
</evidence>
<dbReference type="PANTHER" id="PTHR13325:SF3">
    <property type="entry name" value="MEMBRANE-BOUND TRANSCRIPTION FACTOR SITE-2 PROTEASE"/>
    <property type="match status" value="1"/>
</dbReference>
<comment type="subcellular location">
    <subcellularLocation>
        <location evidence="2">Endomembrane system</location>
        <topology evidence="2">Multi-pass membrane protein</topology>
    </subcellularLocation>
</comment>
<evidence type="ECO:0000256" key="7">
    <source>
        <dbReference type="SAM" id="Phobius"/>
    </source>
</evidence>
<evidence type="ECO:0000259" key="8">
    <source>
        <dbReference type="Pfam" id="PF02163"/>
    </source>
</evidence>
<evidence type="ECO:0000313" key="9">
    <source>
        <dbReference type="EMBL" id="QEM80334.1"/>
    </source>
</evidence>
<accession>A0A5C1NB13</accession>
<evidence type="ECO:0000256" key="4">
    <source>
        <dbReference type="ARBA" id="ARBA00022692"/>
    </source>
</evidence>
<reference evidence="9" key="1">
    <citation type="submission" date="2021-02" db="EMBL/GenBank/DDBJ databases">
        <title>Strain Y2R2, a novel species of the genus Halomonas.</title>
        <authorList>
            <person name="Huang H."/>
        </authorList>
    </citation>
    <scope>NUCLEOTIDE SEQUENCE</scope>
    <source>
        <strain evidence="9">Y2R2</strain>
    </source>
</reference>
<dbReference type="EMBL" id="CP038437">
    <property type="protein sequence ID" value="QEM80334.1"/>
    <property type="molecule type" value="Genomic_DNA"/>
</dbReference>
<dbReference type="InterPro" id="IPR001193">
    <property type="entry name" value="MBTPS2"/>
</dbReference>
<evidence type="ECO:0000256" key="1">
    <source>
        <dbReference type="ARBA" id="ARBA00001947"/>
    </source>
</evidence>
<keyword evidence="6 7" id="KW-0472">Membrane</keyword>
<organism evidence="9 10">
    <name type="scientific">Halomonas binhaiensis</name>
    <dbReference type="NCBI Taxonomy" id="2562282"/>
    <lineage>
        <taxon>Bacteria</taxon>
        <taxon>Pseudomonadati</taxon>
        <taxon>Pseudomonadota</taxon>
        <taxon>Gammaproteobacteria</taxon>
        <taxon>Oceanospirillales</taxon>
        <taxon>Halomonadaceae</taxon>
        <taxon>Halomonas</taxon>
    </lineage>
</organism>
<feature type="transmembrane region" description="Helical" evidence="7">
    <location>
        <begin position="430"/>
        <end position="448"/>
    </location>
</feature>
<comment type="cofactor">
    <cofactor evidence="1">
        <name>Zn(2+)</name>
        <dbReference type="ChEBI" id="CHEBI:29105"/>
    </cofactor>
</comment>
<dbReference type="AlphaFoldDB" id="A0A5C1NB13"/>
<feature type="transmembrane region" description="Helical" evidence="7">
    <location>
        <begin position="360"/>
        <end position="385"/>
    </location>
</feature>
<dbReference type="Proteomes" id="UP000324285">
    <property type="component" value="Chromosome"/>
</dbReference>
<feature type="domain" description="Peptidase M50" evidence="8">
    <location>
        <begin position="200"/>
        <end position="303"/>
    </location>
</feature>
<feature type="transmembrane region" description="Helical" evidence="7">
    <location>
        <begin position="154"/>
        <end position="176"/>
    </location>
</feature>
<evidence type="ECO:0000256" key="5">
    <source>
        <dbReference type="ARBA" id="ARBA00022989"/>
    </source>
</evidence>